<reference evidence="2" key="1">
    <citation type="journal article" date="2020" name="Nature">
        <title>Giant virus diversity and host interactions through global metagenomics.</title>
        <authorList>
            <person name="Schulz F."/>
            <person name="Roux S."/>
            <person name="Paez-Espino D."/>
            <person name="Jungbluth S."/>
            <person name="Walsh D.A."/>
            <person name="Denef V.J."/>
            <person name="McMahon K.D."/>
            <person name="Konstantinidis K.T."/>
            <person name="Eloe-Fadrosh E.A."/>
            <person name="Kyrpides N.C."/>
            <person name="Woyke T."/>
        </authorList>
    </citation>
    <scope>NUCLEOTIDE SEQUENCE</scope>
    <source>
        <strain evidence="2">GVMAG-M-3300023179-27</strain>
    </source>
</reference>
<name>A0A6C0E8V3_9ZZZZ</name>
<feature type="transmembrane region" description="Helical" evidence="1">
    <location>
        <begin position="44"/>
        <end position="75"/>
    </location>
</feature>
<protein>
    <submittedName>
        <fullName evidence="2">Uncharacterized protein</fullName>
    </submittedName>
</protein>
<dbReference type="AlphaFoldDB" id="A0A6C0E8V3"/>
<dbReference type="EMBL" id="MN739773">
    <property type="protein sequence ID" value="QHT25627.1"/>
    <property type="molecule type" value="Genomic_DNA"/>
</dbReference>
<keyword evidence="1" id="KW-0472">Membrane</keyword>
<evidence type="ECO:0000313" key="2">
    <source>
        <dbReference type="EMBL" id="QHT25627.1"/>
    </source>
</evidence>
<keyword evidence="1" id="KW-0812">Transmembrane</keyword>
<sequence length="155" mass="17687">MNYLEYIKNNKNVLSFVTVILFIYVSKAQVKLPEYISTIFKNEIFRVLVLSILLIIGFGYSPHLSVFVSILFIFIMDNLSEENKEHYNSVTTNNCALRENNYIAGHMMDRCPASMPFNVSRTSVASCKECIDNIDCVLLTKGQKTKCNTNNMCMA</sequence>
<evidence type="ECO:0000256" key="1">
    <source>
        <dbReference type="SAM" id="Phobius"/>
    </source>
</evidence>
<keyword evidence="1" id="KW-1133">Transmembrane helix</keyword>
<organism evidence="2">
    <name type="scientific">viral metagenome</name>
    <dbReference type="NCBI Taxonomy" id="1070528"/>
    <lineage>
        <taxon>unclassified sequences</taxon>
        <taxon>metagenomes</taxon>
        <taxon>organismal metagenomes</taxon>
    </lineage>
</organism>
<proteinExistence type="predicted"/>
<accession>A0A6C0E8V3</accession>